<protein>
    <submittedName>
        <fullName evidence="2">Uncharacterized protein</fullName>
    </submittedName>
</protein>
<evidence type="ECO:0000313" key="3">
    <source>
        <dbReference type="Proteomes" id="UP000650081"/>
    </source>
</evidence>
<keyword evidence="1" id="KW-0732">Signal</keyword>
<name>A0A923PPH1_9BACT</name>
<dbReference type="Proteomes" id="UP000650081">
    <property type="component" value="Unassembled WGS sequence"/>
</dbReference>
<sequence length="293" mass="30117">MKIQGFISALALVAATLTLGAQSPVSGFMQGQGRGSVALSYTAETYDNVFLVPSIEADGVPVFNEVNVNSISLYGVYGLSDRLDVVVSLPYISSRGAASTTILSETGFENKRQGIQDLSAFLKFKAHSVQLGTSSLDFLLAAGVRTPLGDYPVDEGLQSILAIGNGATSGTGLAMAHFKAQNGIFLTTQAGYSLRGGDVPDALLGEIKAGIAGRGFYADVWFAGQTSDGGVNILGEGFVGNFPATDVSFHRIGANVFIPVVGGLGAGIGASRYLSGRNIGQSTGVSGSIVLSF</sequence>
<evidence type="ECO:0000313" key="2">
    <source>
        <dbReference type="EMBL" id="MBC6995013.1"/>
    </source>
</evidence>
<proteinExistence type="predicted"/>
<dbReference type="EMBL" id="JACSIT010000115">
    <property type="protein sequence ID" value="MBC6995013.1"/>
    <property type="molecule type" value="Genomic_DNA"/>
</dbReference>
<keyword evidence="3" id="KW-1185">Reference proteome</keyword>
<comment type="caution">
    <text evidence="2">The sequence shown here is derived from an EMBL/GenBank/DDBJ whole genome shotgun (WGS) entry which is preliminary data.</text>
</comment>
<feature type="signal peptide" evidence="1">
    <location>
        <begin position="1"/>
        <end position="21"/>
    </location>
</feature>
<organism evidence="2 3">
    <name type="scientific">Neolewinella lacunae</name>
    <dbReference type="NCBI Taxonomy" id="1517758"/>
    <lineage>
        <taxon>Bacteria</taxon>
        <taxon>Pseudomonadati</taxon>
        <taxon>Bacteroidota</taxon>
        <taxon>Saprospiria</taxon>
        <taxon>Saprospirales</taxon>
        <taxon>Lewinellaceae</taxon>
        <taxon>Neolewinella</taxon>
    </lineage>
</organism>
<dbReference type="RefSeq" id="WP_187467067.1">
    <property type="nucleotide sequence ID" value="NZ_JACSIT010000115.1"/>
</dbReference>
<evidence type="ECO:0000256" key="1">
    <source>
        <dbReference type="SAM" id="SignalP"/>
    </source>
</evidence>
<gene>
    <name evidence="2" type="ORF">H9S92_12610</name>
</gene>
<reference evidence="2" key="1">
    <citation type="submission" date="2020-08" db="EMBL/GenBank/DDBJ databases">
        <title>Lewinella bacteria from marine environments.</title>
        <authorList>
            <person name="Zhong Y."/>
        </authorList>
    </citation>
    <scope>NUCLEOTIDE SEQUENCE</scope>
    <source>
        <strain evidence="2">KCTC 42187</strain>
    </source>
</reference>
<accession>A0A923PPH1</accession>
<dbReference type="AlphaFoldDB" id="A0A923PPH1"/>
<feature type="chain" id="PRO_5037057900" evidence="1">
    <location>
        <begin position="22"/>
        <end position="293"/>
    </location>
</feature>